<evidence type="ECO:0000313" key="2">
    <source>
        <dbReference type="Proteomes" id="UP000299102"/>
    </source>
</evidence>
<dbReference type="EMBL" id="BGZK01000031">
    <property type="protein sequence ID" value="GBP08556.1"/>
    <property type="molecule type" value="Genomic_DNA"/>
</dbReference>
<reference evidence="1 2" key="1">
    <citation type="journal article" date="2019" name="Commun. Biol.">
        <title>The bagworm genome reveals a unique fibroin gene that provides high tensile strength.</title>
        <authorList>
            <person name="Kono N."/>
            <person name="Nakamura H."/>
            <person name="Ohtoshi R."/>
            <person name="Tomita M."/>
            <person name="Numata K."/>
            <person name="Arakawa K."/>
        </authorList>
    </citation>
    <scope>NUCLEOTIDE SEQUENCE [LARGE SCALE GENOMIC DNA]</scope>
</reference>
<evidence type="ECO:0000313" key="1">
    <source>
        <dbReference type="EMBL" id="GBP08556.1"/>
    </source>
</evidence>
<dbReference type="AlphaFoldDB" id="A0A4C1T2X5"/>
<gene>
    <name evidence="1" type="ORF">EVAR_77224_1</name>
</gene>
<protein>
    <submittedName>
        <fullName evidence="1">Uncharacterized protein</fullName>
    </submittedName>
</protein>
<organism evidence="1 2">
    <name type="scientific">Eumeta variegata</name>
    <name type="common">Bagworm moth</name>
    <name type="synonym">Eumeta japonica</name>
    <dbReference type="NCBI Taxonomy" id="151549"/>
    <lineage>
        <taxon>Eukaryota</taxon>
        <taxon>Metazoa</taxon>
        <taxon>Ecdysozoa</taxon>
        <taxon>Arthropoda</taxon>
        <taxon>Hexapoda</taxon>
        <taxon>Insecta</taxon>
        <taxon>Pterygota</taxon>
        <taxon>Neoptera</taxon>
        <taxon>Endopterygota</taxon>
        <taxon>Lepidoptera</taxon>
        <taxon>Glossata</taxon>
        <taxon>Ditrysia</taxon>
        <taxon>Tineoidea</taxon>
        <taxon>Psychidae</taxon>
        <taxon>Oiketicinae</taxon>
        <taxon>Eumeta</taxon>
    </lineage>
</organism>
<comment type="caution">
    <text evidence="1">The sequence shown here is derived from an EMBL/GenBank/DDBJ whole genome shotgun (WGS) entry which is preliminary data.</text>
</comment>
<dbReference type="Proteomes" id="UP000299102">
    <property type="component" value="Unassembled WGS sequence"/>
</dbReference>
<sequence>MGKKHKPRKVQDEHQYRYWNSGTGIEPYYGTRFDYHNNDYNRDQNCQRDRLILEMKSGNFDVKDEPRSGRPVTVKVDAISGKVEQHRHNSSYDIAEKLRIDHKTVLKNAGYTKEAPILGSHRRNLKEKHHRLNSETDGVAGRRLPDIATKTGYETPVLKQIRELRVTIPLLTECEGPDEGSFCPRRNWTEIYFSP</sequence>
<dbReference type="OrthoDB" id="616263at2759"/>
<name>A0A4C1T2X5_EUMVA</name>
<accession>A0A4C1T2X5</accession>
<proteinExistence type="predicted"/>
<keyword evidence="2" id="KW-1185">Reference proteome</keyword>